<dbReference type="InterPro" id="IPR023210">
    <property type="entry name" value="NADP_OxRdtase_dom"/>
</dbReference>
<sequence length="379" mass="43100">MQYRNFGKLDFKVSALGFGAMRLPTQENENSESIDEAEAIKMIRHAIDQGVNYVDTAYGYHQGNSEILVGKALQDGYRDKVKLATKSPVWLINKPEDFERLLEEQLAKLQTDHIDFYLLHALSRDRWRNTILKQDVLKHAEAAKQAGKIRHIGFSFHDDEEAFFEIIDGYDKWEFCQIQYNYLDINEQAGMKGLKHAASKGLGVVVMEPLLGGRLANPPQDIMEILDENGIKRSPSSWALQWLWDQPEVSVVLSGMSNLQQVEDNLVSANQSGVGLFNAEDQKVIERVRTRYSERAAIPCTGCSYCMPCPNNVNIPRNFELYNGSVIHDDVEGSRNTYNNFFDEQNRASSCIGCRICEEKCPQKIVISDWMPKVHSALK</sequence>
<dbReference type="InterPro" id="IPR036812">
    <property type="entry name" value="NAD(P)_OxRdtase_dom_sf"/>
</dbReference>
<dbReference type="GO" id="GO:0046872">
    <property type="term" value="F:metal ion binding"/>
    <property type="evidence" value="ECO:0007669"/>
    <property type="project" value="UniProtKB-KW"/>
</dbReference>
<dbReference type="Proteomes" id="UP000464314">
    <property type="component" value="Chromosome"/>
</dbReference>
<dbReference type="Gene3D" id="3.20.20.100">
    <property type="entry name" value="NADP-dependent oxidoreductase domain"/>
    <property type="match status" value="1"/>
</dbReference>
<evidence type="ECO:0000259" key="4">
    <source>
        <dbReference type="PROSITE" id="PS51379"/>
    </source>
</evidence>
<organism evidence="5 6">
    <name type="scientific">Anaerocolumna sedimenticola</name>
    <dbReference type="NCBI Taxonomy" id="2696063"/>
    <lineage>
        <taxon>Bacteria</taxon>
        <taxon>Bacillati</taxon>
        <taxon>Bacillota</taxon>
        <taxon>Clostridia</taxon>
        <taxon>Lachnospirales</taxon>
        <taxon>Lachnospiraceae</taxon>
        <taxon>Anaerocolumna</taxon>
    </lineage>
</organism>
<evidence type="ECO:0000256" key="3">
    <source>
        <dbReference type="ARBA" id="ARBA00023014"/>
    </source>
</evidence>
<proteinExistence type="predicted"/>
<protein>
    <submittedName>
        <fullName evidence="5">Aldo/keto reductase</fullName>
    </submittedName>
</protein>
<keyword evidence="2" id="KW-0408">Iron</keyword>
<dbReference type="InterPro" id="IPR053135">
    <property type="entry name" value="AKR2_Oxidoreductase"/>
</dbReference>
<keyword evidence="1" id="KW-0479">Metal-binding</keyword>
<reference evidence="5 6" key="1">
    <citation type="submission" date="2020-01" db="EMBL/GenBank/DDBJ databases">
        <title>Genome analysis of Anaerocolumna sp. CBA3638.</title>
        <authorList>
            <person name="Kim J."/>
            <person name="Roh S.W."/>
        </authorList>
    </citation>
    <scope>NUCLEOTIDE SEQUENCE [LARGE SCALE GENOMIC DNA]</scope>
    <source>
        <strain evidence="5 6">CBA3638</strain>
    </source>
</reference>
<dbReference type="SUPFAM" id="SSF51430">
    <property type="entry name" value="NAD(P)-linked oxidoreductase"/>
    <property type="match status" value="1"/>
</dbReference>
<feature type="domain" description="4Fe-4S ferredoxin-type" evidence="4">
    <location>
        <begin position="341"/>
        <end position="371"/>
    </location>
</feature>
<dbReference type="Pfam" id="PF00248">
    <property type="entry name" value="Aldo_ket_red"/>
    <property type="match status" value="1"/>
</dbReference>
<evidence type="ECO:0000313" key="6">
    <source>
        <dbReference type="Proteomes" id="UP000464314"/>
    </source>
</evidence>
<dbReference type="PROSITE" id="PS51379">
    <property type="entry name" value="4FE4S_FER_2"/>
    <property type="match status" value="1"/>
</dbReference>
<keyword evidence="3" id="KW-0411">Iron-sulfur</keyword>
<dbReference type="Pfam" id="PF13187">
    <property type="entry name" value="Fer4_9"/>
    <property type="match status" value="1"/>
</dbReference>
<dbReference type="KEGG" id="anr:Ana3638_13355"/>
<name>A0A6P1TMU0_9FIRM</name>
<accession>A0A6P1TMU0</accession>
<dbReference type="PANTHER" id="PTHR43312">
    <property type="entry name" value="D-THREO-ALDOSE 1-DEHYDROGENASE"/>
    <property type="match status" value="1"/>
</dbReference>
<evidence type="ECO:0000313" key="5">
    <source>
        <dbReference type="EMBL" id="QHQ61637.1"/>
    </source>
</evidence>
<evidence type="ECO:0000256" key="1">
    <source>
        <dbReference type="ARBA" id="ARBA00022723"/>
    </source>
</evidence>
<dbReference type="RefSeq" id="WP_161838462.1">
    <property type="nucleotide sequence ID" value="NZ_CP048000.1"/>
</dbReference>
<dbReference type="CDD" id="cd19096">
    <property type="entry name" value="AKR_Fe-S_oxidoreductase"/>
    <property type="match status" value="1"/>
</dbReference>
<dbReference type="PROSITE" id="PS00198">
    <property type="entry name" value="4FE4S_FER_1"/>
    <property type="match status" value="1"/>
</dbReference>
<dbReference type="InterPro" id="IPR017896">
    <property type="entry name" value="4Fe4S_Fe-S-bd"/>
</dbReference>
<gene>
    <name evidence="5" type="ORF">Ana3638_13355</name>
</gene>
<dbReference type="PANTHER" id="PTHR43312:SF2">
    <property type="entry name" value="OXIDOREDUCTASE"/>
    <property type="match status" value="1"/>
</dbReference>
<keyword evidence="6" id="KW-1185">Reference proteome</keyword>
<evidence type="ECO:0000256" key="2">
    <source>
        <dbReference type="ARBA" id="ARBA00023004"/>
    </source>
</evidence>
<dbReference type="AlphaFoldDB" id="A0A6P1TMU0"/>
<dbReference type="InterPro" id="IPR017900">
    <property type="entry name" value="4Fe4S_Fe_S_CS"/>
</dbReference>
<dbReference type="GO" id="GO:0051536">
    <property type="term" value="F:iron-sulfur cluster binding"/>
    <property type="evidence" value="ECO:0007669"/>
    <property type="project" value="UniProtKB-KW"/>
</dbReference>
<dbReference type="EMBL" id="CP048000">
    <property type="protein sequence ID" value="QHQ61637.1"/>
    <property type="molecule type" value="Genomic_DNA"/>
</dbReference>